<feature type="domain" description="DNA-binding protein Rv2175c wHTH" evidence="2">
    <location>
        <begin position="3"/>
        <end position="59"/>
    </location>
</feature>
<dbReference type="RefSeq" id="WP_068361400.1">
    <property type="nucleotide sequence ID" value="NZ_FOJN01000001.1"/>
</dbReference>
<dbReference type="Proteomes" id="UP000182054">
    <property type="component" value="Unassembled WGS sequence"/>
</dbReference>
<dbReference type="OrthoDB" id="3784042at2"/>
<name>A0A1I0SGI2_9NOCA</name>
<accession>A0A1I0SGI2</accession>
<dbReference type="InterPro" id="IPR041098">
    <property type="entry name" value="Rv2175c_C"/>
</dbReference>
<gene>
    <name evidence="3" type="ORF">SAMN05444374_101150</name>
</gene>
<evidence type="ECO:0000259" key="2">
    <source>
        <dbReference type="Pfam" id="PF21531"/>
    </source>
</evidence>
<proteinExistence type="predicted"/>
<evidence type="ECO:0000259" key="1">
    <source>
        <dbReference type="Pfam" id="PF18367"/>
    </source>
</evidence>
<dbReference type="GO" id="GO:0003677">
    <property type="term" value="F:DNA binding"/>
    <property type="evidence" value="ECO:0007669"/>
    <property type="project" value="InterPro"/>
</dbReference>
<feature type="domain" description="Rv2175c C-terminal" evidence="1">
    <location>
        <begin position="67"/>
        <end position="121"/>
    </location>
</feature>
<dbReference type="EMBL" id="FOJN01000001">
    <property type="protein sequence ID" value="SFA38547.1"/>
    <property type="molecule type" value="Genomic_DNA"/>
</dbReference>
<organism evidence="3 4">
    <name type="scientific">Rhodococcoides kroppenstedtii</name>
    <dbReference type="NCBI Taxonomy" id="293050"/>
    <lineage>
        <taxon>Bacteria</taxon>
        <taxon>Bacillati</taxon>
        <taxon>Actinomycetota</taxon>
        <taxon>Actinomycetes</taxon>
        <taxon>Mycobacteriales</taxon>
        <taxon>Nocardiaceae</taxon>
        <taxon>Rhodococcoides</taxon>
    </lineage>
</organism>
<dbReference type="GeneID" id="85484216"/>
<evidence type="ECO:0000313" key="3">
    <source>
        <dbReference type="EMBL" id="SFA38547.1"/>
    </source>
</evidence>
<protein>
    <submittedName>
        <fullName evidence="3">Uncharacterized protein</fullName>
    </submittedName>
</protein>
<sequence length="122" mass="13263">MSAIPYCDDVIPADEQVVPLPDVAASLGVAVTRVHQMLRENKLVAVRRDRVVAVPAAFLDAQGHPLKHLAGTVSVLLDGGFDHTAILRWLFEDDASLPGRPVDVLHGDHAREIVRRAQAMAF</sequence>
<dbReference type="AlphaFoldDB" id="A0A1I0SGI2"/>
<dbReference type="InterPro" id="IPR048576">
    <property type="entry name" value="Rv2175c_wHTH"/>
</dbReference>
<dbReference type="Pfam" id="PF21531">
    <property type="entry name" value="Rv2175c_wHTH"/>
    <property type="match status" value="1"/>
</dbReference>
<dbReference type="Pfam" id="PF18367">
    <property type="entry name" value="Rv2175c_C"/>
    <property type="match status" value="1"/>
</dbReference>
<evidence type="ECO:0000313" key="4">
    <source>
        <dbReference type="Proteomes" id="UP000182054"/>
    </source>
</evidence>
<reference evidence="3 4" key="1">
    <citation type="submission" date="2016-10" db="EMBL/GenBank/DDBJ databases">
        <authorList>
            <person name="de Groot N.N."/>
        </authorList>
    </citation>
    <scope>NUCLEOTIDE SEQUENCE [LARGE SCALE GENOMIC DNA]</scope>
    <source>
        <strain evidence="3 4">DSM 44908</strain>
    </source>
</reference>